<comment type="similarity">
    <text evidence="1">Belongs to the ABC transporter superfamily.</text>
</comment>
<gene>
    <name evidence="6" type="ORF">IX53_10135</name>
</gene>
<keyword evidence="2" id="KW-0813">Transport</keyword>
<evidence type="ECO:0000256" key="1">
    <source>
        <dbReference type="ARBA" id="ARBA00005417"/>
    </source>
</evidence>
<keyword evidence="3" id="KW-0547">Nucleotide-binding</keyword>
<dbReference type="PATRIC" id="fig|1330330.3.peg.2060"/>
<dbReference type="Gene3D" id="3.40.50.300">
    <property type="entry name" value="P-loop containing nucleotide triphosphate hydrolases"/>
    <property type="match status" value="1"/>
</dbReference>
<dbReference type="Pfam" id="PF00005">
    <property type="entry name" value="ABC_tran"/>
    <property type="match status" value="1"/>
</dbReference>
<evidence type="ECO:0000313" key="7">
    <source>
        <dbReference type="Proteomes" id="UP000035159"/>
    </source>
</evidence>
<proteinExistence type="inferred from homology"/>
<dbReference type="Proteomes" id="UP000035159">
    <property type="component" value="Chromosome"/>
</dbReference>
<dbReference type="InterPro" id="IPR050086">
    <property type="entry name" value="MetN_ABC_transporter-like"/>
</dbReference>
<dbReference type="PANTHER" id="PTHR43166:SF4">
    <property type="entry name" value="PHOSPHONATES IMPORT ATP-BINDING PROTEIN PHNC"/>
    <property type="match status" value="1"/>
</dbReference>
<dbReference type="KEGG" id="kpf:IX53_10135"/>
<dbReference type="SUPFAM" id="SSF52540">
    <property type="entry name" value="P-loop containing nucleoside triphosphate hydrolases"/>
    <property type="match status" value="1"/>
</dbReference>
<dbReference type="InterPro" id="IPR003439">
    <property type="entry name" value="ABC_transporter-like_ATP-bd"/>
</dbReference>
<dbReference type="RefSeq" id="WP_047755261.1">
    <property type="nucleotide sequence ID" value="NZ_CAJUHA010000010.1"/>
</dbReference>
<dbReference type="EMBL" id="CP011232">
    <property type="protein sequence ID" value="AKI98126.1"/>
    <property type="molecule type" value="Genomic_DNA"/>
</dbReference>
<dbReference type="PROSITE" id="PS50893">
    <property type="entry name" value="ABC_TRANSPORTER_2"/>
    <property type="match status" value="1"/>
</dbReference>
<feature type="domain" description="ABC transporter" evidence="5">
    <location>
        <begin position="6"/>
        <end position="238"/>
    </location>
</feature>
<dbReference type="AlphaFoldDB" id="A0A0G2ZDK2"/>
<reference evidence="6 7" key="1">
    <citation type="submission" date="2015-04" db="EMBL/GenBank/DDBJ databases">
        <title>Complete Genome Sequence of Kosmotoga pacifica SLHLJ1.</title>
        <authorList>
            <person name="Jiang L.J."/>
            <person name="Shao Z.Z."/>
            <person name="Jebbar M."/>
        </authorList>
    </citation>
    <scope>NUCLEOTIDE SEQUENCE [LARGE SCALE GENOMIC DNA]</scope>
    <source>
        <strain evidence="6 7">SLHLJ1</strain>
    </source>
</reference>
<keyword evidence="4" id="KW-0067">ATP-binding</keyword>
<dbReference type="SMART" id="SM00382">
    <property type="entry name" value="AAA"/>
    <property type="match status" value="1"/>
</dbReference>
<dbReference type="STRING" id="1330330.IX53_10135"/>
<evidence type="ECO:0000256" key="3">
    <source>
        <dbReference type="ARBA" id="ARBA00022741"/>
    </source>
</evidence>
<evidence type="ECO:0000313" key="6">
    <source>
        <dbReference type="EMBL" id="AKI98126.1"/>
    </source>
</evidence>
<dbReference type="OrthoDB" id="45287at2"/>
<name>A0A0G2ZDK2_9BACT</name>
<organism evidence="6 7">
    <name type="scientific">Kosmotoga pacifica</name>
    <dbReference type="NCBI Taxonomy" id="1330330"/>
    <lineage>
        <taxon>Bacteria</taxon>
        <taxon>Thermotogati</taxon>
        <taxon>Thermotogota</taxon>
        <taxon>Thermotogae</taxon>
        <taxon>Kosmotogales</taxon>
        <taxon>Kosmotogaceae</taxon>
        <taxon>Kosmotoga</taxon>
    </lineage>
</organism>
<dbReference type="PANTHER" id="PTHR43166">
    <property type="entry name" value="AMINO ACID IMPORT ATP-BINDING PROTEIN"/>
    <property type="match status" value="1"/>
</dbReference>
<protein>
    <submittedName>
        <fullName evidence="6">ATPase AAA</fullName>
    </submittedName>
</protein>
<dbReference type="GO" id="GO:0016887">
    <property type="term" value="F:ATP hydrolysis activity"/>
    <property type="evidence" value="ECO:0007669"/>
    <property type="project" value="InterPro"/>
</dbReference>
<evidence type="ECO:0000256" key="2">
    <source>
        <dbReference type="ARBA" id="ARBA00022448"/>
    </source>
</evidence>
<dbReference type="InterPro" id="IPR027417">
    <property type="entry name" value="P-loop_NTPase"/>
</dbReference>
<dbReference type="InterPro" id="IPR003593">
    <property type="entry name" value="AAA+_ATPase"/>
</dbReference>
<evidence type="ECO:0000256" key="4">
    <source>
        <dbReference type="ARBA" id="ARBA00022840"/>
    </source>
</evidence>
<accession>A0A0G2ZDK2</accession>
<dbReference type="GO" id="GO:0005524">
    <property type="term" value="F:ATP binding"/>
    <property type="evidence" value="ECO:0007669"/>
    <property type="project" value="UniProtKB-KW"/>
</dbReference>
<keyword evidence="7" id="KW-1185">Reference proteome</keyword>
<sequence length="238" mass="27319">MNETAFYLEHFDLKINGKNELDDITLTIKRGEITLIYGPRNSGKSLLLRSFIHLNEELFDKVEGTGRIEFNGIPVQELPRRELRQKIAYIDTSFLYAMDNFTIIEFFKFLKGKDFSFEDLTDEELDLLRLLGLQDILHLNPKISLHSLPSAEKLTLLIYSTLIRNPEIVIIDNVLDHLDDQSCVVVKNLLLDSKGDRTLLISSRFSHRLLDIADLLIHLKNGKILYAGNPENFVMTGS</sequence>
<evidence type="ECO:0000259" key="5">
    <source>
        <dbReference type="PROSITE" id="PS50893"/>
    </source>
</evidence>